<feature type="transmembrane region" description="Helical" evidence="1">
    <location>
        <begin position="31"/>
        <end position="54"/>
    </location>
</feature>
<evidence type="ECO:0000313" key="3">
    <source>
        <dbReference type="Proteomes" id="UP000789405"/>
    </source>
</evidence>
<keyword evidence="3" id="KW-1185">Reference proteome</keyword>
<organism evidence="2 3">
    <name type="scientific">Dentiscutata erythropus</name>
    <dbReference type="NCBI Taxonomy" id="1348616"/>
    <lineage>
        <taxon>Eukaryota</taxon>
        <taxon>Fungi</taxon>
        <taxon>Fungi incertae sedis</taxon>
        <taxon>Mucoromycota</taxon>
        <taxon>Glomeromycotina</taxon>
        <taxon>Glomeromycetes</taxon>
        <taxon>Diversisporales</taxon>
        <taxon>Gigasporaceae</taxon>
        <taxon>Dentiscutata</taxon>
    </lineage>
</organism>
<name>A0A9N9BXK5_9GLOM</name>
<keyword evidence="1" id="KW-0812">Transmembrane</keyword>
<dbReference type="AlphaFoldDB" id="A0A9N9BXK5"/>
<accession>A0A9N9BXK5</accession>
<keyword evidence="1" id="KW-0472">Membrane</keyword>
<dbReference type="OrthoDB" id="10379287at2759"/>
<sequence>MSEVNGWALYYILTKETWWLGSIFMFPEHKYILTIFVLLYSNTLAEHCILNISLPVKAKLLRMYNLAKEGKGAEEFYDTMSKVNKAIKNISN</sequence>
<keyword evidence="1" id="KW-1133">Transmembrane helix</keyword>
<evidence type="ECO:0000313" key="2">
    <source>
        <dbReference type="EMBL" id="CAG8580258.1"/>
    </source>
</evidence>
<dbReference type="Proteomes" id="UP000789405">
    <property type="component" value="Unassembled WGS sequence"/>
</dbReference>
<protein>
    <submittedName>
        <fullName evidence="2">16400_t:CDS:1</fullName>
    </submittedName>
</protein>
<feature type="non-terminal residue" evidence="2">
    <location>
        <position position="1"/>
    </location>
</feature>
<comment type="caution">
    <text evidence="2">The sequence shown here is derived from an EMBL/GenBank/DDBJ whole genome shotgun (WGS) entry which is preliminary data.</text>
</comment>
<reference evidence="2" key="1">
    <citation type="submission" date="2021-06" db="EMBL/GenBank/DDBJ databases">
        <authorList>
            <person name="Kallberg Y."/>
            <person name="Tangrot J."/>
            <person name="Rosling A."/>
        </authorList>
    </citation>
    <scope>NUCLEOTIDE SEQUENCE</scope>
    <source>
        <strain evidence="2">MA453B</strain>
    </source>
</reference>
<gene>
    <name evidence="2" type="ORF">DERYTH_LOCUS6652</name>
</gene>
<evidence type="ECO:0000256" key="1">
    <source>
        <dbReference type="SAM" id="Phobius"/>
    </source>
</evidence>
<dbReference type="EMBL" id="CAJVPY010003058">
    <property type="protein sequence ID" value="CAG8580258.1"/>
    <property type="molecule type" value="Genomic_DNA"/>
</dbReference>
<proteinExistence type="predicted"/>